<keyword evidence="3" id="KW-0812">Transmembrane</keyword>
<feature type="region of interest" description="Disordered" evidence="2">
    <location>
        <begin position="158"/>
        <end position="221"/>
    </location>
</feature>
<evidence type="ECO:0000256" key="3">
    <source>
        <dbReference type="SAM" id="Phobius"/>
    </source>
</evidence>
<keyword evidence="1" id="KW-0175">Coiled coil</keyword>
<evidence type="ECO:0000256" key="1">
    <source>
        <dbReference type="SAM" id="Coils"/>
    </source>
</evidence>
<evidence type="ECO:0000313" key="5">
    <source>
        <dbReference type="Proteomes" id="UP000236220"/>
    </source>
</evidence>
<proteinExistence type="predicted"/>
<evidence type="ECO:0000313" key="4">
    <source>
        <dbReference type="EMBL" id="PNS08769.1"/>
    </source>
</evidence>
<sequence>MSWLLLALSLAVFCVAWSVHSPLLMVLCMLAALAALGGFAWLRYKLLFPERTVAIDDTPMSAEDIRRMRDAQAANPAVPTPLPAASHPDADQMRAAALRVAERDALEQQHAEAQRRIEEMERRAAEAEQRATEMAQRLAELQQREAQQPASPIAAVRHQNVPPPMPVPTPVAHVPKPNLRDEGWNPYAGEVQAPAKPAIDPKAAGLDVPMLTPLRDDAEPT</sequence>
<keyword evidence="3" id="KW-0472">Membrane</keyword>
<feature type="compositionally biased region" description="Low complexity" evidence="2">
    <location>
        <begin position="193"/>
        <end position="204"/>
    </location>
</feature>
<organism evidence="4 5">
    <name type="scientific">Solilutibacter silvestris</name>
    <dbReference type="NCBI Taxonomy" id="1645665"/>
    <lineage>
        <taxon>Bacteria</taxon>
        <taxon>Pseudomonadati</taxon>
        <taxon>Pseudomonadota</taxon>
        <taxon>Gammaproteobacteria</taxon>
        <taxon>Lysobacterales</taxon>
        <taxon>Lysobacteraceae</taxon>
        <taxon>Solilutibacter</taxon>
    </lineage>
</organism>
<protein>
    <submittedName>
        <fullName evidence="4">Uncharacterized protein</fullName>
    </submittedName>
</protein>
<comment type="caution">
    <text evidence="4">The sequence shown here is derived from an EMBL/GenBank/DDBJ whole genome shotgun (WGS) entry which is preliminary data.</text>
</comment>
<feature type="coiled-coil region" evidence="1">
    <location>
        <begin position="103"/>
        <end position="144"/>
    </location>
</feature>
<reference evidence="4 5" key="1">
    <citation type="submission" date="2017-08" db="EMBL/GenBank/DDBJ databases">
        <title>Lysobacter sylvestris genome.</title>
        <authorList>
            <person name="Zhang D.-C."/>
            <person name="Albuquerque L."/>
            <person name="Franca L."/>
            <person name="Froufe H.J.C."/>
            <person name="Barroso C."/>
            <person name="Egas C."/>
            <person name="Da Costa M."/>
            <person name="Margesin R."/>
        </authorList>
    </citation>
    <scope>NUCLEOTIDE SEQUENCE [LARGE SCALE GENOMIC DNA]</scope>
    <source>
        <strain evidence="4 5">AM20-91</strain>
    </source>
</reference>
<evidence type="ECO:0000256" key="2">
    <source>
        <dbReference type="SAM" id="MobiDB-lite"/>
    </source>
</evidence>
<gene>
    <name evidence="4" type="ORF">Lysil_0398</name>
</gene>
<keyword evidence="3" id="KW-1133">Transmembrane helix</keyword>
<feature type="transmembrane region" description="Helical" evidence="3">
    <location>
        <begin position="24"/>
        <end position="42"/>
    </location>
</feature>
<keyword evidence="5" id="KW-1185">Reference proteome</keyword>
<dbReference type="Proteomes" id="UP000236220">
    <property type="component" value="Unassembled WGS sequence"/>
</dbReference>
<dbReference type="EMBL" id="NPZB01000001">
    <property type="protein sequence ID" value="PNS08769.1"/>
    <property type="molecule type" value="Genomic_DNA"/>
</dbReference>
<name>A0A2K1Q150_9GAMM</name>
<accession>A0A2K1Q150</accession>
<dbReference type="AlphaFoldDB" id="A0A2K1Q150"/>
<dbReference type="RefSeq" id="WP_103073905.1">
    <property type="nucleotide sequence ID" value="NZ_NPZB01000001.1"/>
</dbReference>